<dbReference type="AlphaFoldDB" id="A0AAU9KUP6"/>
<sequence length="141" mass="14197">MKFFTALLITAAIATPNYVIGQTTTADSTEATMEPSTGTETTMNNSMVMDPNNTALVMDSMTSEGGDMLSVTATNATTGETVLIVGSDSSESGSGNDIMKAGDDSNVGDDSTSGTSGAISIQSVTLTATTVVVGLAAALFF</sequence>
<feature type="signal peptide" evidence="2">
    <location>
        <begin position="1"/>
        <end position="21"/>
    </location>
</feature>
<evidence type="ECO:0000313" key="6">
    <source>
        <dbReference type="Proteomes" id="UP001160483"/>
    </source>
</evidence>
<accession>A0AAU9KUP6</accession>
<evidence type="ECO:0000313" key="4">
    <source>
        <dbReference type="EMBL" id="CAH0516796.1"/>
    </source>
</evidence>
<proteinExistence type="predicted"/>
<gene>
    <name evidence="4" type="ORF">PBS001_LOCUS3436</name>
    <name evidence="3" type="ORF">PBS003_LOCUS2182</name>
</gene>
<name>A0AAU9KUP6_9STRA</name>
<dbReference type="Proteomes" id="UP001158986">
    <property type="component" value="Unassembled WGS sequence"/>
</dbReference>
<dbReference type="EMBL" id="CAKKTJ010000124">
    <property type="protein sequence ID" value="CAH0475366.1"/>
    <property type="molecule type" value="Genomic_DNA"/>
</dbReference>
<protein>
    <submittedName>
        <fullName evidence="3">Uncharacterized protein</fullName>
    </submittedName>
</protein>
<keyword evidence="5" id="KW-1185">Reference proteome</keyword>
<feature type="region of interest" description="Disordered" evidence="1">
    <location>
        <begin position="86"/>
        <end position="115"/>
    </location>
</feature>
<dbReference type="EMBL" id="CAKLCB010000207">
    <property type="protein sequence ID" value="CAH0516796.1"/>
    <property type="molecule type" value="Genomic_DNA"/>
</dbReference>
<keyword evidence="2" id="KW-0732">Signal</keyword>
<dbReference type="Proteomes" id="UP001160483">
    <property type="component" value="Unassembled WGS sequence"/>
</dbReference>
<evidence type="ECO:0000256" key="2">
    <source>
        <dbReference type="SAM" id="SignalP"/>
    </source>
</evidence>
<comment type="caution">
    <text evidence="3">The sequence shown here is derived from an EMBL/GenBank/DDBJ whole genome shotgun (WGS) entry which is preliminary data.</text>
</comment>
<evidence type="ECO:0000313" key="3">
    <source>
        <dbReference type="EMBL" id="CAH0475366.1"/>
    </source>
</evidence>
<feature type="compositionally biased region" description="Low complexity" evidence="1">
    <location>
        <begin position="86"/>
        <end position="95"/>
    </location>
</feature>
<evidence type="ECO:0000256" key="1">
    <source>
        <dbReference type="SAM" id="MobiDB-lite"/>
    </source>
</evidence>
<organism evidence="3 6">
    <name type="scientific">Peronospora belbahrii</name>
    <dbReference type="NCBI Taxonomy" id="622444"/>
    <lineage>
        <taxon>Eukaryota</taxon>
        <taxon>Sar</taxon>
        <taxon>Stramenopiles</taxon>
        <taxon>Oomycota</taxon>
        <taxon>Peronosporomycetes</taxon>
        <taxon>Peronosporales</taxon>
        <taxon>Peronosporaceae</taxon>
        <taxon>Peronospora</taxon>
    </lineage>
</organism>
<feature type="chain" id="PRO_5043863280" evidence="2">
    <location>
        <begin position="22"/>
        <end position="141"/>
    </location>
</feature>
<reference evidence="3 5" key="1">
    <citation type="submission" date="2021-11" db="EMBL/GenBank/DDBJ databases">
        <authorList>
            <person name="Islam A."/>
            <person name="Islam S."/>
            <person name="Flora M.S."/>
            <person name="Rahman M."/>
            <person name="Ziaur R.M."/>
            <person name="Epstein J.H."/>
            <person name="Hassan M."/>
            <person name="Klassen M."/>
            <person name="Woodard K."/>
            <person name="Webb A."/>
            <person name="Webby R.J."/>
            <person name="El Zowalaty M.E."/>
        </authorList>
    </citation>
    <scope>NUCLEOTIDE SEQUENCE</scope>
    <source>
        <strain evidence="4">Pbs1</strain>
        <strain evidence="3">Pbs3</strain>
    </source>
</reference>
<evidence type="ECO:0000313" key="5">
    <source>
        <dbReference type="Proteomes" id="UP001158986"/>
    </source>
</evidence>